<reference evidence="1" key="1">
    <citation type="submission" date="2021-06" db="EMBL/GenBank/DDBJ databases">
        <authorList>
            <person name="Kallberg Y."/>
            <person name="Tangrot J."/>
            <person name="Rosling A."/>
        </authorList>
    </citation>
    <scope>NUCLEOTIDE SEQUENCE</scope>
    <source>
        <strain evidence="1">28 12/20/2015</strain>
    </source>
</reference>
<keyword evidence="2" id="KW-1185">Reference proteome</keyword>
<protein>
    <submittedName>
        <fullName evidence="1">9930_t:CDS:1</fullName>
    </submittedName>
</protein>
<dbReference type="EMBL" id="CAJVPW010033019">
    <property type="protein sequence ID" value="CAG8730052.1"/>
    <property type="molecule type" value="Genomic_DNA"/>
</dbReference>
<feature type="non-terminal residue" evidence="1">
    <location>
        <position position="1"/>
    </location>
</feature>
<dbReference type="Proteomes" id="UP000789366">
    <property type="component" value="Unassembled WGS sequence"/>
</dbReference>
<feature type="non-terminal residue" evidence="1">
    <location>
        <position position="49"/>
    </location>
</feature>
<organism evidence="1 2">
    <name type="scientific">Cetraspora pellucida</name>
    <dbReference type="NCBI Taxonomy" id="1433469"/>
    <lineage>
        <taxon>Eukaryota</taxon>
        <taxon>Fungi</taxon>
        <taxon>Fungi incertae sedis</taxon>
        <taxon>Mucoromycota</taxon>
        <taxon>Glomeromycotina</taxon>
        <taxon>Glomeromycetes</taxon>
        <taxon>Diversisporales</taxon>
        <taxon>Gigasporaceae</taxon>
        <taxon>Cetraspora</taxon>
    </lineage>
</organism>
<evidence type="ECO:0000313" key="1">
    <source>
        <dbReference type="EMBL" id="CAG8730052.1"/>
    </source>
</evidence>
<accession>A0ACA9Q1T2</accession>
<name>A0ACA9Q1T2_9GLOM</name>
<proteinExistence type="predicted"/>
<sequence>WCKDKPHFDLNFFLHIEQVIEVISVGKALEELDKVGCKDIDKDNFELKN</sequence>
<gene>
    <name evidence="1" type="ORF">SPELUC_LOCUS13044</name>
</gene>
<evidence type="ECO:0000313" key="2">
    <source>
        <dbReference type="Proteomes" id="UP000789366"/>
    </source>
</evidence>
<comment type="caution">
    <text evidence="1">The sequence shown here is derived from an EMBL/GenBank/DDBJ whole genome shotgun (WGS) entry which is preliminary data.</text>
</comment>